<dbReference type="EMBL" id="PCWM01000066">
    <property type="protein sequence ID" value="PIR02968.1"/>
    <property type="molecule type" value="Genomic_DNA"/>
</dbReference>
<evidence type="ECO:0000313" key="1">
    <source>
        <dbReference type="EMBL" id="PIR02968.1"/>
    </source>
</evidence>
<gene>
    <name evidence="1" type="ORF">COV60_02855</name>
</gene>
<evidence type="ECO:0000313" key="2">
    <source>
        <dbReference type="Proteomes" id="UP000229782"/>
    </source>
</evidence>
<dbReference type="AlphaFoldDB" id="A0A2H0N252"/>
<proteinExistence type="predicted"/>
<organism evidence="1 2">
    <name type="scientific">Candidatus Magasanikbacteria bacterium CG11_big_fil_rev_8_21_14_0_20_43_7</name>
    <dbReference type="NCBI Taxonomy" id="1974654"/>
    <lineage>
        <taxon>Bacteria</taxon>
        <taxon>Candidatus Magasanikiibacteriota</taxon>
    </lineage>
</organism>
<protein>
    <submittedName>
        <fullName evidence="1">Uncharacterized protein</fullName>
    </submittedName>
</protein>
<sequence length="228" mass="26433">MRSLLLKLDIMRSDVYTDRREQEEHAKMEFARALHDTLSVNEHDEHGEYEFTKMAVAMRNDVLYLLGLVYEDREGVEHILGVIEQTIRGSNLDTTDALNLYHTILEDIVEYYGTHIVLDTKMDPEHTEDLFYTTLKTYVEEGNRYVTQYIEQEIDETQLVYRLASAFHLNVIPATQGNVEYMNEAIGDIYDIISAISDDTTLSVGKIHARIMEQVIASLYTTEERVQQ</sequence>
<reference evidence="1 2" key="1">
    <citation type="submission" date="2017-09" db="EMBL/GenBank/DDBJ databases">
        <title>Depth-based differentiation of microbial function through sediment-hosted aquifers and enrichment of novel symbionts in the deep terrestrial subsurface.</title>
        <authorList>
            <person name="Probst A.J."/>
            <person name="Ladd B."/>
            <person name="Jarett J.K."/>
            <person name="Geller-Mcgrath D.E."/>
            <person name="Sieber C.M."/>
            <person name="Emerson J.B."/>
            <person name="Anantharaman K."/>
            <person name="Thomas B.C."/>
            <person name="Malmstrom R."/>
            <person name="Stieglmeier M."/>
            <person name="Klingl A."/>
            <person name="Woyke T."/>
            <person name="Ryan C.M."/>
            <person name="Banfield J.F."/>
        </authorList>
    </citation>
    <scope>NUCLEOTIDE SEQUENCE [LARGE SCALE GENOMIC DNA]</scope>
    <source>
        <strain evidence="1">CG11_big_fil_rev_8_21_14_0_20_43_7</strain>
    </source>
</reference>
<dbReference type="Proteomes" id="UP000229782">
    <property type="component" value="Unassembled WGS sequence"/>
</dbReference>
<comment type="caution">
    <text evidence="1">The sequence shown here is derived from an EMBL/GenBank/DDBJ whole genome shotgun (WGS) entry which is preliminary data.</text>
</comment>
<accession>A0A2H0N252</accession>
<name>A0A2H0N252_9BACT</name>